<keyword evidence="1" id="KW-0812">Transmembrane</keyword>
<reference evidence="2 3" key="2">
    <citation type="submission" date="2020-01" db="EMBL/GenBank/DDBJ databases">
        <title>Clostridiaceae sp. nov. isolated from the gut of human by culturomics.</title>
        <authorList>
            <person name="Chang Y."/>
        </authorList>
    </citation>
    <scope>NUCLEOTIDE SEQUENCE [LARGE SCALE GENOMIC DNA]</scope>
    <source>
        <strain evidence="2 3">DONG20-135</strain>
    </source>
</reference>
<reference evidence="2 3" key="1">
    <citation type="submission" date="2019-12" db="EMBL/GenBank/DDBJ databases">
        <authorList>
            <person name="Yang R."/>
        </authorList>
    </citation>
    <scope>NUCLEOTIDE SEQUENCE [LARGE SCALE GENOMIC DNA]</scope>
    <source>
        <strain evidence="2 3">DONG20-135</strain>
    </source>
</reference>
<name>A0A6N8U8B5_9FIRM</name>
<gene>
    <name evidence="2" type="ORF">GSF08_09030</name>
</gene>
<dbReference type="EMBL" id="WUUQ01000003">
    <property type="protein sequence ID" value="MXQ74080.1"/>
    <property type="molecule type" value="Genomic_DNA"/>
</dbReference>
<proteinExistence type="predicted"/>
<feature type="transmembrane region" description="Helical" evidence="1">
    <location>
        <begin position="110"/>
        <end position="131"/>
    </location>
</feature>
<evidence type="ECO:0000313" key="2">
    <source>
        <dbReference type="EMBL" id="MXQ74080.1"/>
    </source>
</evidence>
<protein>
    <submittedName>
        <fullName evidence="2">Uncharacterized protein</fullName>
    </submittedName>
</protein>
<keyword evidence="1" id="KW-1133">Transmembrane helix</keyword>
<accession>A0A6N8U8B5</accession>
<keyword evidence="1" id="KW-0472">Membrane</keyword>
<feature type="transmembrane region" description="Helical" evidence="1">
    <location>
        <begin position="77"/>
        <end position="98"/>
    </location>
</feature>
<dbReference type="RefSeq" id="WP_160625468.1">
    <property type="nucleotide sequence ID" value="NZ_WUUQ01000003.1"/>
</dbReference>
<dbReference type="Proteomes" id="UP000434036">
    <property type="component" value="Unassembled WGS sequence"/>
</dbReference>
<organism evidence="2 3">
    <name type="scientific">Copranaerobaculum intestinale</name>
    <dbReference type="NCBI Taxonomy" id="2692629"/>
    <lineage>
        <taxon>Bacteria</taxon>
        <taxon>Bacillati</taxon>
        <taxon>Bacillota</taxon>
        <taxon>Erysipelotrichia</taxon>
        <taxon>Erysipelotrichales</taxon>
        <taxon>Erysipelotrichaceae</taxon>
        <taxon>Copranaerobaculum</taxon>
    </lineage>
</organism>
<sequence length="144" mass="16667">MKNKNWNQLLVSALGISFLLYAAFECYGLYQVYAEISFLLDSWASPITYYLAGILVRTLFTGVILYGLRRERKWGRYALYGFTILFLANGAMTFGVIHTTMRAISSGFQFAYYFLILFYVMLVITSLMYLLHPALKEHGEPRHE</sequence>
<feature type="transmembrane region" description="Helical" evidence="1">
    <location>
        <begin position="47"/>
        <end position="68"/>
    </location>
</feature>
<keyword evidence="3" id="KW-1185">Reference proteome</keyword>
<evidence type="ECO:0000256" key="1">
    <source>
        <dbReference type="SAM" id="Phobius"/>
    </source>
</evidence>
<evidence type="ECO:0000313" key="3">
    <source>
        <dbReference type="Proteomes" id="UP000434036"/>
    </source>
</evidence>
<dbReference type="AlphaFoldDB" id="A0A6N8U8B5"/>
<comment type="caution">
    <text evidence="2">The sequence shown here is derived from an EMBL/GenBank/DDBJ whole genome shotgun (WGS) entry which is preliminary data.</text>
</comment>